<name>A0A915JYI6_ROMCU</name>
<evidence type="ECO:0000313" key="1">
    <source>
        <dbReference type="Proteomes" id="UP000887565"/>
    </source>
</evidence>
<keyword evidence="1" id="KW-1185">Reference proteome</keyword>
<evidence type="ECO:0000313" key="2">
    <source>
        <dbReference type="WBParaSite" id="nRc.2.0.1.t31144-RA"/>
    </source>
</evidence>
<reference evidence="2" key="1">
    <citation type="submission" date="2022-11" db="UniProtKB">
        <authorList>
            <consortium name="WormBaseParasite"/>
        </authorList>
    </citation>
    <scope>IDENTIFICATION</scope>
</reference>
<protein>
    <submittedName>
        <fullName evidence="2">Uncharacterized protein</fullName>
    </submittedName>
</protein>
<accession>A0A915JYI6</accession>
<sequence length="68" mass="7246">MINAAVRVLANSTLLEIGISISIILTAFNGVIIKKSVTNVVVFYDGYVLVILKGGSRAVSRGAAFQYE</sequence>
<dbReference type="AlphaFoldDB" id="A0A915JYI6"/>
<dbReference type="WBParaSite" id="nRc.2.0.1.t31144-RA">
    <property type="protein sequence ID" value="nRc.2.0.1.t31144-RA"/>
    <property type="gene ID" value="nRc.2.0.1.g31144"/>
</dbReference>
<proteinExistence type="predicted"/>
<dbReference type="Proteomes" id="UP000887565">
    <property type="component" value="Unplaced"/>
</dbReference>
<organism evidence="1 2">
    <name type="scientific">Romanomermis culicivorax</name>
    <name type="common">Nematode worm</name>
    <dbReference type="NCBI Taxonomy" id="13658"/>
    <lineage>
        <taxon>Eukaryota</taxon>
        <taxon>Metazoa</taxon>
        <taxon>Ecdysozoa</taxon>
        <taxon>Nematoda</taxon>
        <taxon>Enoplea</taxon>
        <taxon>Dorylaimia</taxon>
        <taxon>Mermithida</taxon>
        <taxon>Mermithoidea</taxon>
        <taxon>Mermithidae</taxon>
        <taxon>Romanomermis</taxon>
    </lineage>
</organism>